<reference evidence="2 3" key="1">
    <citation type="submission" date="2018-05" db="EMBL/GenBank/DDBJ databases">
        <title>Draft genome sequence of Scytalidium lignicola DSM 105466, a ubiquitous saprotrophic fungus.</title>
        <authorList>
            <person name="Buettner E."/>
            <person name="Gebauer A.M."/>
            <person name="Hofrichter M."/>
            <person name="Liers C."/>
            <person name="Kellner H."/>
        </authorList>
    </citation>
    <scope>NUCLEOTIDE SEQUENCE [LARGE SCALE GENOMIC DNA]</scope>
    <source>
        <strain evidence="2 3">DSM 105466</strain>
    </source>
</reference>
<feature type="non-terminal residue" evidence="2">
    <location>
        <position position="1"/>
    </location>
</feature>
<feature type="non-terminal residue" evidence="2">
    <location>
        <position position="142"/>
    </location>
</feature>
<evidence type="ECO:0000256" key="1">
    <source>
        <dbReference type="SAM" id="Phobius"/>
    </source>
</evidence>
<feature type="transmembrane region" description="Helical" evidence="1">
    <location>
        <begin position="78"/>
        <end position="96"/>
    </location>
</feature>
<keyword evidence="3" id="KW-1185">Reference proteome</keyword>
<organism evidence="2 3">
    <name type="scientific">Scytalidium lignicola</name>
    <name type="common">Hyphomycete</name>
    <dbReference type="NCBI Taxonomy" id="5539"/>
    <lineage>
        <taxon>Eukaryota</taxon>
        <taxon>Fungi</taxon>
        <taxon>Dikarya</taxon>
        <taxon>Ascomycota</taxon>
        <taxon>Pezizomycotina</taxon>
        <taxon>Leotiomycetes</taxon>
        <taxon>Leotiomycetes incertae sedis</taxon>
        <taxon>Scytalidium</taxon>
    </lineage>
</organism>
<proteinExistence type="predicted"/>
<sequence>MTSVETGLEIGGGGLLSEGVRYGIVGTPTSRECLLLQIDPSAVFSSRMWINGAVFAYVQAYNCGIAAPMWWGSQTRRAAIMSSILGLATGLAVWISTKYTLYGDVTIALTLESAPALYGAIGSLFKPVLIISYARPSTFEWQ</sequence>
<keyword evidence="1" id="KW-1133">Transmembrane helix</keyword>
<feature type="transmembrane region" description="Helical" evidence="1">
    <location>
        <begin position="49"/>
        <end position="71"/>
    </location>
</feature>
<comment type="caution">
    <text evidence="2">The sequence shown here is derived from an EMBL/GenBank/DDBJ whole genome shotgun (WGS) entry which is preliminary data.</text>
</comment>
<gene>
    <name evidence="2" type="ORF">B7463_g9538</name>
</gene>
<protein>
    <submittedName>
        <fullName evidence="2">Uncharacterized protein</fullName>
    </submittedName>
</protein>
<name>A0A3E2H0C6_SCYLI</name>
<evidence type="ECO:0000313" key="3">
    <source>
        <dbReference type="Proteomes" id="UP000258309"/>
    </source>
</evidence>
<dbReference type="AlphaFoldDB" id="A0A3E2H0C6"/>
<dbReference type="STRING" id="5539.A0A3E2H0C6"/>
<feature type="transmembrane region" description="Helical" evidence="1">
    <location>
        <begin position="116"/>
        <end position="134"/>
    </location>
</feature>
<dbReference type="EMBL" id="NCSJ02000241">
    <property type="protein sequence ID" value="RFU26801.1"/>
    <property type="molecule type" value="Genomic_DNA"/>
</dbReference>
<dbReference type="Proteomes" id="UP000258309">
    <property type="component" value="Unassembled WGS sequence"/>
</dbReference>
<keyword evidence="1" id="KW-0472">Membrane</keyword>
<keyword evidence="1" id="KW-0812">Transmembrane</keyword>
<evidence type="ECO:0000313" key="2">
    <source>
        <dbReference type="EMBL" id="RFU26801.1"/>
    </source>
</evidence>
<accession>A0A3E2H0C6</accession>